<dbReference type="EMBL" id="VSRR010134918">
    <property type="protein sequence ID" value="MPD03152.1"/>
    <property type="molecule type" value="Genomic_DNA"/>
</dbReference>
<protein>
    <submittedName>
        <fullName evidence="1">Uncharacterized protein</fullName>
    </submittedName>
</protein>
<name>A0A5B7JYM8_PORTR</name>
<organism evidence="1 2">
    <name type="scientific">Portunus trituberculatus</name>
    <name type="common">Swimming crab</name>
    <name type="synonym">Neptunus trituberculatus</name>
    <dbReference type="NCBI Taxonomy" id="210409"/>
    <lineage>
        <taxon>Eukaryota</taxon>
        <taxon>Metazoa</taxon>
        <taxon>Ecdysozoa</taxon>
        <taxon>Arthropoda</taxon>
        <taxon>Crustacea</taxon>
        <taxon>Multicrustacea</taxon>
        <taxon>Malacostraca</taxon>
        <taxon>Eumalacostraca</taxon>
        <taxon>Eucarida</taxon>
        <taxon>Decapoda</taxon>
        <taxon>Pleocyemata</taxon>
        <taxon>Brachyura</taxon>
        <taxon>Eubrachyura</taxon>
        <taxon>Portunoidea</taxon>
        <taxon>Portunidae</taxon>
        <taxon>Portuninae</taxon>
        <taxon>Portunus</taxon>
    </lineage>
</organism>
<proteinExistence type="predicted"/>
<dbReference type="AlphaFoldDB" id="A0A5B7JYM8"/>
<comment type="caution">
    <text evidence="1">The sequence shown here is derived from an EMBL/GenBank/DDBJ whole genome shotgun (WGS) entry which is preliminary data.</text>
</comment>
<reference evidence="1 2" key="1">
    <citation type="submission" date="2019-05" db="EMBL/GenBank/DDBJ databases">
        <title>Another draft genome of Portunus trituberculatus and its Hox gene families provides insights of decapod evolution.</title>
        <authorList>
            <person name="Jeong J.-H."/>
            <person name="Song I."/>
            <person name="Kim S."/>
            <person name="Choi T."/>
            <person name="Kim D."/>
            <person name="Ryu S."/>
            <person name="Kim W."/>
        </authorList>
    </citation>
    <scope>NUCLEOTIDE SEQUENCE [LARGE SCALE GENOMIC DNA]</scope>
    <source>
        <tissue evidence="1">Muscle</tissue>
    </source>
</reference>
<sequence length="85" mass="8879">MGPGEEGEGRTEAVPPSLVLSEGGLNCSHCRLPVPSSHTITAITSTATTAMTLSTLSSAKPSPPWTLQLTITTTITINNNSHLRH</sequence>
<evidence type="ECO:0000313" key="1">
    <source>
        <dbReference type="EMBL" id="MPD03152.1"/>
    </source>
</evidence>
<evidence type="ECO:0000313" key="2">
    <source>
        <dbReference type="Proteomes" id="UP000324222"/>
    </source>
</evidence>
<keyword evidence="2" id="KW-1185">Reference proteome</keyword>
<dbReference type="Proteomes" id="UP000324222">
    <property type="component" value="Unassembled WGS sequence"/>
</dbReference>
<accession>A0A5B7JYM8</accession>
<gene>
    <name evidence="1" type="ORF">E2C01_098776</name>
</gene>